<dbReference type="EMBL" id="WQPS01000004">
    <property type="protein sequence ID" value="MBT9808732.1"/>
    <property type="molecule type" value="Genomic_DNA"/>
</dbReference>
<dbReference type="SUPFAM" id="SSF81342">
    <property type="entry name" value="Transmembrane di-heme cytochromes"/>
    <property type="match status" value="1"/>
</dbReference>
<evidence type="ECO:0000256" key="1">
    <source>
        <dbReference type="SAM" id="Phobius"/>
    </source>
</evidence>
<dbReference type="GO" id="GO:0016020">
    <property type="term" value="C:membrane"/>
    <property type="evidence" value="ECO:0007669"/>
    <property type="project" value="InterPro"/>
</dbReference>
<keyword evidence="1" id="KW-0812">Transmembrane</keyword>
<evidence type="ECO:0000259" key="2">
    <source>
        <dbReference type="Pfam" id="PF14358"/>
    </source>
</evidence>
<accession>A0AA41FC41</accession>
<proteinExistence type="predicted"/>
<dbReference type="Pfam" id="PF14358">
    <property type="entry name" value="DUF4405"/>
    <property type="match status" value="1"/>
</dbReference>
<keyword evidence="1" id="KW-0472">Membrane</keyword>
<feature type="transmembrane region" description="Helical" evidence="1">
    <location>
        <begin position="192"/>
        <end position="213"/>
    </location>
</feature>
<dbReference type="AlphaFoldDB" id="A0AA41FC41"/>
<feature type="transmembrane region" description="Helical" evidence="1">
    <location>
        <begin position="110"/>
        <end position="129"/>
    </location>
</feature>
<gene>
    <name evidence="3" type="ORF">GPL26_03630</name>
</gene>
<dbReference type="Proteomes" id="UP000708338">
    <property type="component" value="Unassembled WGS sequence"/>
</dbReference>
<evidence type="ECO:0000313" key="3">
    <source>
        <dbReference type="EMBL" id="MBT9808732.1"/>
    </source>
</evidence>
<reference evidence="3" key="1">
    <citation type="journal article" date="2021" name="Gut Microbes">
        <title>A synthetic consortium of 100 gut commensals modulates the composition and function in a colon model of the microbiome of elderly subjects.</title>
        <authorList>
            <person name="Perez M."/>
            <person name="Ntemiri A."/>
            <person name="Tan H."/>
            <person name="Harris H.M.B."/>
            <person name="Roager H.M."/>
            <person name="Ribiere C."/>
            <person name="O'Toole P.W."/>
        </authorList>
    </citation>
    <scope>NUCLEOTIDE SEQUENCE</scope>
    <source>
        <strain evidence="3">MCC335</strain>
    </source>
</reference>
<sequence length="230" mass="26239">MKNRTKLKRITDILMTFILFGLMAFQYTGELAHECLGAAMLFLFLTHNFLNRGWYRSLGKGKYNAFRILQAAVNLLLLADMLGMMASGIAMSRHVFSFLPIYGGQYEARLYHLAGSHWGVLLMSVHLGLHWGMMMSMGRKLSGRELPRIVVSALRAAAFLIACNGVVSFWQQGFYVYLFLTNEFLIWDSGRTVFQFLVQEASIMGTCIFLTYYGGKMLQKKQRVTKVQKL</sequence>
<dbReference type="GO" id="GO:0022904">
    <property type="term" value="P:respiratory electron transport chain"/>
    <property type="evidence" value="ECO:0007669"/>
    <property type="project" value="InterPro"/>
</dbReference>
<keyword evidence="1" id="KW-1133">Transmembrane helix</keyword>
<dbReference type="RefSeq" id="WP_117450660.1">
    <property type="nucleotide sequence ID" value="NZ_CABJDD010000002.1"/>
</dbReference>
<organism evidence="3 4">
    <name type="scientific">Enterocloster citroniae</name>
    <dbReference type="NCBI Taxonomy" id="358743"/>
    <lineage>
        <taxon>Bacteria</taxon>
        <taxon>Bacillati</taxon>
        <taxon>Bacillota</taxon>
        <taxon>Clostridia</taxon>
        <taxon>Lachnospirales</taxon>
        <taxon>Lachnospiraceae</taxon>
        <taxon>Enterocloster</taxon>
    </lineage>
</organism>
<feature type="transmembrane region" description="Helical" evidence="1">
    <location>
        <begin position="149"/>
        <end position="172"/>
    </location>
</feature>
<evidence type="ECO:0000313" key="4">
    <source>
        <dbReference type="Proteomes" id="UP000708338"/>
    </source>
</evidence>
<name>A0AA41FC41_9FIRM</name>
<protein>
    <submittedName>
        <fullName evidence="3">DUF4405 domain-containing protein</fullName>
    </submittedName>
</protein>
<feature type="transmembrane region" description="Helical" evidence="1">
    <location>
        <begin position="71"/>
        <end position="90"/>
    </location>
</feature>
<feature type="transmembrane region" description="Helical" evidence="1">
    <location>
        <begin position="7"/>
        <end position="25"/>
    </location>
</feature>
<comment type="caution">
    <text evidence="3">The sequence shown here is derived from an EMBL/GenBank/DDBJ whole genome shotgun (WGS) entry which is preliminary data.</text>
</comment>
<feature type="domain" description="Flavinylation-associated cytochrome" evidence="2">
    <location>
        <begin position="73"/>
        <end position="131"/>
    </location>
</feature>
<feature type="transmembrane region" description="Helical" evidence="1">
    <location>
        <begin position="31"/>
        <end position="50"/>
    </location>
</feature>
<dbReference type="InterPro" id="IPR025517">
    <property type="entry name" value="DUF4405"/>
</dbReference>
<dbReference type="InterPro" id="IPR016174">
    <property type="entry name" value="Di-haem_cyt_TM"/>
</dbReference>